<gene>
    <name evidence="3" type="ORF">DFJ64_2876</name>
</gene>
<evidence type="ECO:0000256" key="2">
    <source>
        <dbReference type="SAM" id="Phobius"/>
    </source>
</evidence>
<accession>A0A3D9V6M2</accession>
<reference evidence="3 4" key="1">
    <citation type="submission" date="2018-08" db="EMBL/GenBank/DDBJ databases">
        <title>Sequencing the genomes of 1000 actinobacteria strains.</title>
        <authorList>
            <person name="Klenk H.-P."/>
        </authorList>
    </citation>
    <scope>NUCLEOTIDE SEQUENCE [LARGE SCALE GENOMIC DNA]</scope>
    <source>
        <strain evidence="3 4">DSM 22891</strain>
    </source>
</reference>
<proteinExistence type="predicted"/>
<dbReference type="AlphaFoldDB" id="A0A3D9V6M2"/>
<keyword evidence="4" id="KW-1185">Reference proteome</keyword>
<name>A0A3D9V6M2_THECX</name>
<organism evidence="3 4">
    <name type="scientific">Thermasporomyces composti</name>
    <dbReference type="NCBI Taxonomy" id="696763"/>
    <lineage>
        <taxon>Bacteria</taxon>
        <taxon>Bacillati</taxon>
        <taxon>Actinomycetota</taxon>
        <taxon>Actinomycetes</taxon>
        <taxon>Propionibacteriales</taxon>
        <taxon>Nocardioidaceae</taxon>
        <taxon>Thermasporomyces</taxon>
    </lineage>
</organism>
<dbReference type="InterPro" id="IPR058061">
    <property type="entry name" value="SCO4848-like"/>
</dbReference>
<keyword evidence="2" id="KW-0472">Membrane</keyword>
<comment type="caution">
    <text evidence="3">The sequence shown here is derived from an EMBL/GenBank/DDBJ whole genome shotgun (WGS) entry which is preliminary data.</text>
</comment>
<dbReference type="NCBIfam" id="NF046117">
    <property type="entry name" value="SCO4848_fam"/>
    <property type="match status" value="1"/>
</dbReference>
<dbReference type="EMBL" id="QTUC01000001">
    <property type="protein sequence ID" value="REF37432.1"/>
    <property type="molecule type" value="Genomic_DNA"/>
</dbReference>
<evidence type="ECO:0000313" key="4">
    <source>
        <dbReference type="Proteomes" id="UP000256485"/>
    </source>
</evidence>
<sequence>MVVGDPSRVGEDPRQTAFQAGPIVAWGARLVRSQRPSTDWSWTASRCWAWRARSCGVENNAVLLGGVAGHADGATHEDAARCDGLLDRVVERIGQAVEVAATKGCGHQLPPLRGRDGCPAPGRRLSPDPAPRAGPSGWDRTAARRGPGTGLASARILGPVRMTRKVAGFLLAVAVWNVATYANFTYNLANTSGRPTGYYVAHAILIVVNLAIAVVLAALGVRAWRAATADDTSTAR</sequence>
<dbReference type="Proteomes" id="UP000256485">
    <property type="component" value="Unassembled WGS sequence"/>
</dbReference>
<evidence type="ECO:0000256" key="1">
    <source>
        <dbReference type="SAM" id="MobiDB-lite"/>
    </source>
</evidence>
<protein>
    <submittedName>
        <fullName evidence="3">Uncharacterized protein</fullName>
    </submittedName>
</protein>
<dbReference type="Pfam" id="PF26606">
    <property type="entry name" value="SCO4848"/>
    <property type="match status" value="1"/>
</dbReference>
<evidence type="ECO:0000313" key="3">
    <source>
        <dbReference type="EMBL" id="REF37432.1"/>
    </source>
</evidence>
<keyword evidence="2" id="KW-1133">Transmembrane helix</keyword>
<keyword evidence="2" id="KW-0812">Transmembrane</keyword>
<feature type="region of interest" description="Disordered" evidence="1">
    <location>
        <begin position="108"/>
        <end position="148"/>
    </location>
</feature>
<feature type="transmembrane region" description="Helical" evidence="2">
    <location>
        <begin position="198"/>
        <end position="219"/>
    </location>
</feature>
<feature type="transmembrane region" description="Helical" evidence="2">
    <location>
        <begin position="166"/>
        <end position="186"/>
    </location>
</feature>